<dbReference type="AlphaFoldDB" id="F4S0U0"/>
<protein>
    <submittedName>
        <fullName evidence="2">Uncharacterized protein</fullName>
    </submittedName>
</protein>
<proteinExistence type="predicted"/>
<dbReference type="VEuPathDB" id="FungiDB:MELLADRAFT_110749"/>
<sequence length="100" mass="11183">MIKSTISLLETSPSDHILPSHSIQTESNLESPNRNEQIASEGNRQRVLLVDGLDGSTNSLKPFETINSNEMIRKAIGISKNFSTFKCTADHHEKFHGQNY</sequence>
<dbReference type="EMBL" id="GL883136">
    <property type="protein sequence ID" value="EGG01748.1"/>
    <property type="molecule type" value="Genomic_DNA"/>
</dbReference>
<evidence type="ECO:0000313" key="2">
    <source>
        <dbReference type="EMBL" id="EGG01748.1"/>
    </source>
</evidence>
<dbReference type="GeneID" id="18924178"/>
<evidence type="ECO:0000256" key="1">
    <source>
        <dbReference type="SAM" id="MobiDB-lite"/>
    </source>
</evidence>
<gene>
    <name evidence="2" type="ORF">MELLADRAFT_110749</name>
</gene>
<organism evidence="3">
    <name type="scientific">Melampsora larici-populina (strain 98AG31 / pathotype 3-4-7)</name>
    <name type="common">Poplar leaf rust fungus</name>
    <dbReference type="NCBI Taxonomy" id="747676"/>
    <lineage>
        <taxon>Eukaryota</taxon>
        <taxon>Fungi</taxon>
        <taxon>Dikarya</taxon>
        <taxon>Basidiomycota</taxon>
        <taxon>Pucciniomycotina</taxon>
        <taxon>Pucciniomycetes</taxon>
        <taxon>Pucciniales</taxon>
        <taxon>Melampsoraceae</taxon>
        <taxon>Melampsora</taxon>
    </lineage>
</organism>
<name>F4S0U0_MELLP</name>
<feature type="compositionally biased region" description="Polar residues" evidence="1">
    <location>
        <begin position="21"/>
        <end position="42"/>
    </location>
</feature>
<dbReference type="RefSeq" id="XP_007415093.1">
    <property type="nucleotide sequence ID" value="XM_007415031.1"/>
</dbReference>
<dbReference type="InParanoid" id="F4S0U0"/>
<reference evidence="3" key="1">
    <citation type="journal article" date="2011" name="Proc. Natl. Acad. Sci. U.S.A.">
        <title>Obligate biotrophy features unraveled by the genomic analysis of rust fungi.</title>
        <authorList>
            <person name="Duplessis S."/>
            <person name="Cuomo C.A."/>
            <person name="Lin Y.-C."/>
            <person name="Aerts A."/>
            <person name="Tisserant E."/>
            <person name="Veneault-Fourrey C."/>
            <person name="Joly D.L."/>
            <person name="Hacquard S."/>
            <person name="Amselem J."/>
            <person name="Cantarel B.L."/>
            <person name="Chiu R."/>
            <person name="Coutinho P.M."/>
            <person name="Feau N."/>
            <person name="Field M."/>
            <person name="Frey P."/>
            <person name="Gelhaye E."/>
            <person name="Goldberg J."/>
            <person name="Grabherr M.G."/>
            <person name="Kodira C.D."/>
            <person name="Kohler A."/>
            <person name="Kuees U."/>
            <person name="Lindquist E.A."/>
            <person name="Lucas S.M."/>
            <person name="Mago R."/>
            <person name="Mauceli E."/>
            <person name="Morin E."/>
            <person name="Murat C."/>
            <person name="Pangilinan J.L."/>
            <person name="Park R."/>
            <person name="Pearson M."/>
            <person name="Quesneville H."/>
            <person name="Rouhier N."/>
            <person name="Sakthikumar S."/>
            <person name="Salamov A.A."/>
            <person name="Schmutz J."/>
            <person name="Selles B."/>
            <person name="Shapiro H."/>
            <person name="Tanguay P."/>
            <person name="Tuskan G.A."/>
            <person name="Henrissat B."/>
            <person name="Van de Peer Y."/>
            <person name="Rouze P."/>
            <person name="Ellis J.G."/>
            <person name="Dodds P.N."/>
            <person name="Schein J.E."/>
            <person name="Zhong S."/>
            <person name="Hamelin R.C."/>
            <person name="Grigoriev I.V."/>
            <person name="Szabo L.J."/>
            <person name="Martin F."/>
        </authorList>
    </citation>
    <scope>NUCLEOTIDE SEQUENCE [LARGE SCALE GENOMIC DNA]</scope>
    <source>
        <strain evidence="3">98AG31 / pathotype 3-4-7</strain>
    </source>
</reference>
<accession>F4S0U0</accession>
<keyword evidence="3" id="KW-1185">Reference proteome</keyword>
<evidence type="ECO:0000313" key="3">
    <source>
        <dbReference type="Proteomes" id="UP000001072"/>
    </source>
</evidence>
<dbReference type="KEGG" id="mlr:MELLADRAFT_110749"/>
<feature type="region of interest" description="Disordered" evidence="1">
    <location>
        <begin position="13"/>
        <end position="43"/>
    </location>
</feature>
<dbReference type="HOGENOM" id="CLU_2306717_0_0_1"/>
<dbReference type="Proteomes" id="UP000001072">
    <property type="component" value="Unassembled WGS sequence"/>
</dbReference>